<accession>I9N4W6</accession>
<organism evidence="2 3">
    <name type="scientific">Rhizobium leguminosarum bv. trifolii WSM597</name>
    <dbReference type="NCBI Taxonomy" id="754764"/>
    <lineage>
        <taxon>Bacteria</taxon>
        <taxon>Pseudomonadati</taxon>
        <taxon>Pseudomonadota</taxon>
        <taxon>Alphaproteobacteria</taxon>
        <taxon>Hyphomicrobiales</taxon>
        <taxon>Rhizobiaceae</taxon>
        <taxon>Rhizobium/Agrobacterium group</taxon>
        <taxon>Rhizobium</taxon>
    </lineage>
</organism>
<keyword evidence="1" id="KW-0175">Coiled coil</keyword>
<dbReference type="EMBL" id="JH719381">
    <property type="protein sequence ID" value="EJB02934.1"/>
    <property type="molecule type" value="Genomic_DNA"/>
</dbReference>
<evidence type="ECO:0000256" key="1">
    <source>
        <dbReference type="SAM" id="Coils"/>
    </source>
</evidence>
<dbReference type="AlphaFoldDB" id="I9N4W6"/>
<sequence>MDASDVAGIGHNMPPLADRLAIDHKALLDKVQSLADRANAAKAVADEKGLNGDDDILPLIEIGKDASKLVKEIGDTRLATTKPLRDDIETINGFFNVAGTRADRIKGAFAEKVGEYDREKRAREARDAAERARIAQEEAAAKLEEAQNAEHSVLGDVVMNEAAVLEEAAQKAAREAVKAGTSPTRTEAGTVSTSGRWTAEVIDSDKIPLEQLRPFIKLADFEKFCRAYAQANQDRKPLPGVRIFRDSKTSFR</sequence>
<name>I9N4W6_RHILT</name>
<evidence type="ECO:0000313" key="2">
    <source>
        <dbReference type="EMBL" id="EJB02934.1"/>
    </source>
</evidence>
<protein>
    <submittedName>
        <fullName evidence="2">Uncharacterized protein</fullName>
    </submittedName>
</protein>
<dbReference type="HOGENOM" id="CLU_1102114_0_0_5"/>
<reference evidence="2 3" key="1">
    <citation type="submission" date="2012-02" db="EMBL/GenBank/DDBJ databases">
        <title>Improved High-Quality Draft Sequence of Rhizobium leguminosarum bv. trifolii WSM597.</title>
        <authorList>
            <consortium name="US DOE Joint Genome Institute"/>
            <person name="Lucas S."/>
            <person name="Han J."/>
            <person name="Lapidus A."/>
            <person name="Cheng J.-F."/>
            <person name="Goodwin L."/>
            <person name="Pitluck S."/>
            <person name="Peters L."/>
            <person name="Ovchinnikova G."/>
            <person name="Held B."/>
            <person name="Detter J.C."/>
            <person name="Han C."/>
            <person name="Tapia R."/>
            <person name="Land M."/>
            <person name="Hauser L."/>
            <person name="Kyrpides N."/>
            <person name="Ivanova N."/>
            <person name="Pagani I."/>
            <person name="Brau L."/>
            <person name="Yates R."/>
            <person name="O'Hara G."/>
            <person name="Rui T."/>
            <person name="Howieson J."/>
            <person name="Reeve W."/>
            <person name="Woyke T."/>
        </authorList>
    </citation>
    <scope>NUCLEOTIDE SEQUENCE [LARGE SCALE GENOMIC DNA]</scope>
    <source>
        <strain evidence="2 3">WSM597</strain>
    </source>
</reference>
<dbReference type="Proteomes" id="UP000005092">
    <property type="component" value="Unassembled WGS sequence"/>
</dbReference>
<gene>
    <name evidence="2" type="ORF">Rleg9DRAFT_1749</name>
</gene>
<feature type="coiled-coil region" evidence="1">
    <location>
        <begin position="122"/>
        <end position="152"/>
    </location>
</feature>
<evidence type="ECO:0000313" key="3">
    <source>
        <dbReference type="Proteomes" id="UP000005092"/>
    </source>
</evidence>
<proteinExistence type="predicted"/>